<protein>
    <submittedName>
        <fullName evidence="2">Sodium:solute symporter family protein</fullName>
    </submittedName>
</protein>
<reference evidence="2" key="1">
    <citation type="journal article" date="2013" name="Environ. Microbiol.">
        <title>Microbiota from the distal guts of lean and obese adolescents exhibit partial functional redundancy besides clear differences in community structure.</title>
        <authorList>
            <person name="Ferrer M."/>
            <person name="Ruiz A."/>
            <person name="Lanza F."/>
            <person name="Haange S.B."/>
            <person name="Oberbach A."/>
            <person name="Till H."/>
            <person name="Bargiela R."/>
            <person name="Campoy C."/>
            <person name="Segura M.T."/>
            <person name="Richter M."/>
            <person name="von Bergen M."/>
            <person name="Seifert J."/>
            <person name="Suarez A."/>
        </authorList>
    </citation>
    <scope>NUCLEOTIDE SEQUENCE</scope>
</reference>
<dbReference type="EMBL" id="AJWY01012445">
    <property type="protein sequence ID" value="EKC49923.1"/>
    <property type="molecule type" value="Genomic_DNA"/>
</dbReference>
<evidence type="ECO:0000256" key="1">
    <source>
        <dbReference type="SAM" id="Phobius"/>
    </source>
</evidence>
<accession>K1RX57</accession>
<dbReference type="InterPro" id="IPR038377">
    <property type="entry name" value="Na/Glc_symporter_sf"/>
</dbReference>
<sequence>HVVMALVMGCVVLFFGRFGNDSVINLIFKVAGYTYGPILGMFAFGICTRRRIRDRWVPLVAFAAPLLSVALQSFVAYKYDYHIGFELIAYNALFTVIGMSLLVERRPKPALNDRI</sequence>
<evidence type="ECO:0000313" key="2">
    <source>
        <dbReference type="EMBL" id="EKC49923.1"/>
    </source>
</evidence>
<comment type="caution">
    <text evidence="2">The sequence shown here is derived from an EMBL/GenBank/DDBJ whole genome shotgun (WGS) entry which is preliminary data.</text>
</comment>
<proteinExistence type="predicted"/>
<feature type="transmembrane region" description="Helical" evidence="1">
    <location>
        <begin position="83"/>
        <end position="103"/>
    </location>
</feature>
<keyword evidence="1" id="KW-1133">Transmembrane helix</keyword>
<gene>
    <name evidence="2" type="ORF">LEA_18153</name>
</gene>
<dbReference type="Gene3D" id="1.20.1730.10">
    <property type="entry name" value="Sodium/glucose cotransporter"/>
    <property type="match status" value="1"/>
</dbReference>
<keyword evidence="1" id="KW-0472">Membrane</keyword>
<organism evidence="2">
    <name type="scientific">human gut metagenome</name>
    <dbReference type="NCBI Taxonomy" id="408170"/>
    <lineage>
        <taxon>unclassified sequences</taxon>
        <taxon>metagenomes</taxon>
        <taxon>organismal metagenomes</taxon>
    </lineage>
</organism>
<dbReference type="AlphaFoldDB" id="K1RX57"/>
<feature type="transmembrane region" description="Helical" evidence="1">
    <location>
        <begin position="56"/>
        <end position="77"/>
    </location>
</feature>
<feature type="non-terminal residue" evidence="2">
    <location>
        <position position="1"/>
    </location>
</feature>
<feature type="transmembrane region" description="Helical" evidence="1">
    <location>
        <begin position="23"/>
        <end position="44"/>
    </location>
</feature>
<name>K1RX57_9ZZZZ</name>
<keyword evidence="1" id="KW-0812">Transmembrane</keyword>